<evidence type="ECO:0000313" key="1">
    <source>
        <dbReference type="EMBL" id="KFF31642.1"/>
    </source>
</evidence>
<reference evidence="1 2" key="1">
    <citation type="journal article" date="2014" name="Appl. Environ. Microbiol.">
        <title>Genomic encyclopedia of type strains of the genus Bifidobacterium.</title>
        <authorList>
            <person name="Milani C."/>
            <person name="Lugli G.A."/>
            <person name="Duranti S."/>
            <person name="Turroni F."/>
            <person name="Bottacini F."/>
            <person name="Mangifesta M."/>
            <person name="Sanchez B."/>
            <person name="Viappiani A."/>
            <person name="Mancabelli L."/>
            <person name="Taminiau B."/>
            <person name="Delcenserie V."/>
            <person name="Barrangou R."/>
            <person name="Margolles A."/>
            <person name="van Sinderen D."/>
            <person name="Ventura M."/>
        </authorList>
    </citation>
    <scope>NUCLEOTIDE SEQUENCE [LARGE SCALE GENOMIC DNA]</scope>
    <source>
        <strain evidence="1 2">DSM 19703</strain>
    </source>
</reference>
<dbReference type="Proteomes" id="UP000028730">
    <property type="component" value="Unassembled WGS sequence"/>
</dbReference>
<comment type="caution">
    <text evidence="1">The sequence shown here is derived from an EMBL/GenBank/DDBJ whole genome shotgun (WGS) entry which is preliminary data.</text>
</comment>
<dbReference type="RefSeq" id="WP_044087957.1">
    <property type="nucleotide sequence ID" value="NZ_ATLK01000001.1"/>
</dbReference>
<gene>
    <name evidence="1" type="ORF">BBOMB_1028</name>
</gene>
<name>A0A080N3D3_9BIFI</name>
<proteinExistence type="predicted"/>
<dbReference type="STRING" id="1341695.BBOMB_1028"/>
<dbReference type="eggNOG" id="ENOG5033HB6">
    <property type="taxonomic scope" value="Bacteria"/>
</dbReference>
<sequence>MSWRHWICDARTGQIIAPIDIPSFSWQMGISDFGFATTDKGPGKTDESSLTIPWTAIPASTAAERNALLDSQRRAIVTEWVTDMDNNSGYGTATPIFWGKIGAREDGFLDTTFSLESPMTILADRYAVRDGAFQDGHSDDVISFESMSYRGICSELGRIATSAKQGGALPFDWSYLGEAGAHQRTNYQAWNVQNLAVSNLLSNITNCQGGPDITFRPYRTQDGRHFRVRFLAGSDADVFLDADRLPISFTYSPQGGDVEDIHVAYQDGYHRWYATGAGTDESTVTACVEHMDLINSANDPPVLRETVYGDTDTEGLDLLRSHVQGVATQSGTKLMQITGVVDFNDADNNGHPKHPAGSYWPGESVDLYLNGFPSLPDGMYHLRLMEMSGDQSDKATLKFDVAPAPFQ</sequence>
<accession>A0A080N3D3</accession>
<keyword evidence="2" id="KW-1185">Reference proteome</keyword>
<evidence type="ECO:0000313" key="2">
    <source>
        <dbReference type="Proteomes" id="UP000028730"/>
    </source>
</evidence>
<dbReference type="AlphaFoldDB" id="A0A080N3D3"/>
<dbReference type="OrthoDB" id="3194419at2"/>
<protein>
    <submittedName>
        <fullName evidence="1">Uncharacterized protein</fullName>
    </submittedName>
</protein>
<organism evidence="1 2">
    <name type="scientific">Bifidobacterium bombi DSM 19703</name>
    <dbReference type="NCBI Taxonomy" id="1341695"/>
    <lineage>
        <taxon>Bacteria</taxon>
        <taxon>Bacillati</taxon>
        <taxon>Actinomycetota</taxon>
        <taxon>Actinomycetes</taxon>
        <taxon>Bifidobacteriales</taxon>
        <taxon>Bifidobacteriaceae</taxon>
        <taxon>Bifidobacterium</taxon>
    </lineage>
</organism>
<dbReference type="EMBL" id="ATLK01000001">
    <property type="protein sequence ID" value="KFF31642.1"/>
    <property type="molecule type" value="Genomic_DNA"/>
</dbReference>